<feature type="transmembrane region" description="Helical" evidence="2">
    <location>
        <begin position="300"/>
        <end position="321"/>
    </location>
</feature>
<accession>W3XJY6</accession>
<organism evidence="3 4">
    <name type="scientific">Pestalotiopsis fici (strain W106-1 / CGMCC3.15140)</name>
    <dbReference type="NCBI Taxonomy" id="1229662"/>
    <lineage>
        <taxon>Eukaryota</taxon>
        <taxon>Fungi</taxon>
        <taxon>Dikarya</taxon>
        <taxon>Ascomycota</taxon>
        <taxon>Pezizomycotina</taxon>
        <taxon>Sordariomycetes</taxon>
        <taxon>Xylariomycetidae</taxon>
        <taxon>Amphisphaeriales</taxon>
        <taxon>Sporocadaceae</taxon>
        <taxon>Pestalotiopsis</taxon>
    </lineage>
</organism>
<protein>
    <submittedName>
        <fullName evidence="3">Uncharacterized protein</fullName>
    </submittedName>
</protein>
<gene>
    <name evidence="3" type="ORF">PFICI_03586</name>
</gene>
<sequence length="726" mass="82959">MAEAINNDPVDKTVGWYTAPTERGTLSLVYSCLLTIFACTWTVLHLNVPGHEDSTATRFLRKLKWMAITILLPEFVFSKSVCELRLALKDYREFRETLATIETDRITWETPNPYGGMTGLRRSWKVNDKESKVVQALYRLMGLGLWESASKDKPCNDQSVTTTSATIEESKTLTKLPTHPESSRGDSNEQDPTIDNTNTQDPRPEVVVIPSSQDPENSDKDKTQTRWREQPQFWTLTHSYLANMGGLAYWHTAFSPFVLTGSKLSRHYEWRNVDHPLKGFSLQMEDIADKSKADWLLKSLSVLQISSLVLTVIARGVAGLPITQLEIATLAFSIFAIATFAVNWWKPKDISQPIWIPHITRGFDCSEDHEQDPENNTGVFNYTQPFMQRLLSPHRARRRERRIQDLLRVPNDMVDMEGEVPLIVILMAISALIFGGLHCSAWNFEFPTRTELILWRITSISSSLVPFASLLASLTLTYFATSYTIGRKVSAVRSEMECLRAWPDGYLDMITDPFFLKPVVKLRPGFSISRQQETHFFLMAILLRPAGIHRFDKIPEDEEIQRARDSEQKSGLYRTARSMELFANRFAHFRGLLKNLNEGIRWSGESVDLDFSISTLFIYDKELEIWKDFENSYVKRIAPVMGKEHSESTAVGDLMSGLGRLRERFHRFDKTREQCTRASRIVTIGGGILYITARLILLALLFSPLRSAPIGVYQNTPWTRFIPSFS</sequence>
<dbReference type="AlphaFoldDB" id="W3XJY6"/>
<keyword evidence="4" id="KW-1185">Reference proteome</keyword>
<feature type="transmembrane region" description="Helical" evidence="2">
    <location>
        <begin position="327"/>
        <end position="345"/>
    </location>
</feature>
<dbReference type="PANTHER" id="PTHR35043">
    <property type="entry name" value="TRANSCRIPTION FACTOR DOMAIN-CONTAINING PROTEIN"/>
    <property type="match status" value="1"/>
</dbReference>
<keyword evidence="2" id="KW-0812">Transmembrane</keyword>
<proteinExistence type="predicted"/>
<name>W3XJY6_PESFW</name>
<dbReference type="OrthoDB" id="3061561at2759"/>
<dbReference type="KEGG" id="pfy:PFICI_03586"/>
<feature type="transmembrane region" description="Helical" evidence="2">
    <location>
        <begin position="681"/>
        <end position="702"/>
    </location>
</feature>
<feature type="region of interest" description="Disordered" evidence="1">
    <location>
        <begin position="151"/>
        <end position="226"/>
    </location>
</feature>
<feature type="compositionally biased region" description="Polar residues" evidence="1">
    <location>
        <begin position="190"/>
        <end position="201"/>
    </location>
</feature>
<feature type="transmembrane region" description="Helical" evidence="2">
    <location>
        <begin position="28"/>
        <end position="48"/>
    </location>
</feature>
<dbReference type="PANTHER" id="PTHR35043:SF8">
    <property type="entry name" value="DUF4220 DOMAIN-CONTAINING PROTEIN"/>
    <property type="match status" value="1"/>
</dbReference>
<keyword evidence="2" id="KW-0472">Membrane</keyword>
<feature type="compositionally biased region" description="Polar residues" evidence="1">
    <location>
        <begin position="156"/>
        <end position="167"/>
    </location>
</feature>
<evidence type="ECO:0000313" key="3">
    <source>
        <dbReference type="EMBL" id="ETS85561.1"/>
    </source>
</evidence>
<feature type="transmembrane region" description="Helical" evidence="2">
    <location>
        <begin position="422"/>
        <end position="444"/>
    </location>
</feature>
<dbReference type="EMBL" id="KI912110">
    <property type="protein sequence ID" value="ETS85561.1"/>
    <property type="molecule type" value="Genomic_DNA"/>
</dbReference>
<evidence type="ECO:0000256" key="2">
    <source>
        <dbReference type="SAM" id="Phobius"/>
    </source>
</evidence>
<dbReference type="STRING" id="1229662.W3XJY6"/>
<dbReference type="RefSeq" id="XP_007830358.1">
    <property type="nucleotide sequence ID" value="XM_007832167.1"/>
</dbReference>
<feature type="compositionally biased region" description="Basic and acidic residues" evidence="1">
    <location>
        <begin position="217"/>
        <end position="226"/>
    </location>
</feature>
<dbReference type="Proteomes" id="UP000030651">
    <property type="component" value="Unassembled WGS sequence"/>
</dbReference>
<reference evidence="4" key="1">
    <citation type="journal article" date="2015" name="BMC Genomics">
        <title>Genomic and transcriptomic analysis of the endophytic fungus Pestalotiopsis fici reveals its lifestyle and high potential for synthesis of natural products.</title>
        <authorList>
            <person name="Wang X."/>
            <person name="Zhang X."/>
            <person name="Liu L."/>
            <person name="Xiang M."/>
            <person name="Wang W."/>
            <person name="Sun X."/>
            <person name="Che Y."/>
            <person name="Guo L."/>
            <person name="Liu G."/>
            <person name="Guo L."/>
            <person name="Wang C."/>
            <person name="Yin W.B."/>
            <person name="Stadler M."/>
            <person name="Zhang X."/>
            <person name="Liu X."/>
        </authorList>
    </citation>
    <scope>NUCLEOTIDE SEQUENCE [LARGE SCALE GENOMIC DNA]</scope>
    <source>
        <strain evidence="4">W106-1 / CGMCC3.15140</strain>
    </source>
</reference>
<feature type="transmembrane region" description="Helical" evidence="2">
    <location>
        <begin position="464"/>
        <end position="486"/>
    </location>
</feature>
<dbReference type="HOGENOM" id="CLU_022883_4_0_1"/>
<keyword evidence="2" id="KW-1133">Transmembrane helix</keyword>
<evidence type="ECO:0000313" key="4">
    <source>
        <dbReference type="Proteomes" id="UP000030651"/>
    </source>
</evidence>
<dbReference type="InParanoid" id="W3XJY6"/>
<evidence type="ECO:0000256" key="1">
    <source>
        <dbReference type="SAM" id="MobiDB-lite"/>
    </source>
</evidence>
<dbReference type="eggNOG" id="ENOG502SPX8">
    <property type="taxonomic scope" value="Eukaryota"/>
</dbReference>
<dbReference type="GeneID" id="19268599"/>